<accession>A0A8T0I6V7</accession>
<sequence>MANWMHVRWERFYFLVKLGALRVVMVEGRVLGGNGKGEGGVFWCEIMVDEFLNAEIGGYHSVMMLEVVCVLWCVQGVRRAVGSGRGQLISSFGFRGVCVLGAAEISKIVGDFGVCAFLCEMRVAMAT</sequence>
<keyword evidence="3" id="KW-1185">Reference proteome</keyword>
<evidence type="ECO:0000313" key="3">
    <source>
        <dbReference type="Proteomes" id="UP000822688"/>
    </source>
</evidence>
<keyword evidence="1" id="KW-0732">Signal</keyword>
<protein>
    <submittedName>
        <fullName evidence="2">Uncharacterized protein</fullName>
    </submittedName>
</protein>
<dbReference type="AlphaFoldDB" id="A0A8T0I6V7"/>
<feature type="chain" id="PRO_5035715102" evidence="1">
    <location>
        <begin position="29"/>
        <end position="127"/>
    </location>
</feature>
<organism evidence="2 3">
    <name type="scientific">Ceratodon purpureus</name>
    <name type="common">Fire moss</name>
    <name type="synonym">Dicranum purpureum</name>
    <dbReference type="NCBI Taxonomy" id="3225"/>
    <lineage>
        <taxon>Eukaryota</taxon>
        <taxon>Viridiplantae</taxon>
        <taxon>Streptophyta</taxon>
        <taxon>Embryophyta</taxon>
        <taxon>Bryophyta</taxon>
        <taxon>Bryophytina</taxon>
        <taxon>Bryopsida</taxon>
        <taxon>Dicranidae</taxon>
        <taxon>Pseudoditrichales</taxon>
        <taxon>Ditrichaceae</taxon>
        <taxon>Ceratodon</taxon>
    </lineage>
</organism>
<dbReference type="Proteomes" id="UP000822688">
    <property type="component" value="Chromosome 4"/>
</dbReference>
<dbReference type="EMBL" id="CM026424">
    <property type="protein sequence ID" value="KAG0579212.1"/>
    <property type="molecule type" value="Genomic_DNA"/>
</dbReference>
<evidence type="ECO:0000256" key="1">
    <source>
        <dbReference type="SAM" id="SignalP"/>
    </source>
</evidence>
<feature type="signal peptide" evidence="1">
    <location>
        <begin position="1"/>
        <end position="28"/>
    </location>
</feature>
<proteinExistence type="predicted"/>
<comment type="caution">
    <text evidence="2">The sequence shown here is derived from an EMBL/GenBank/DDBJ whole genome shotgun (WGS) entry which is preliminary data.</text>
</comment>
<gene>
    <name evidence="2" type="ORF">KC19_4G082200</name>
</gene>
<evidence type="ECO:0000313" key="2">
    <source>
        <dbReference type="EMBL" id="KAG0579212.1"/>
    </source>
</evidence>
<reference evidence="2" key="1">
    <citation type="submission" date="2020-06" db="EMBL/GenBank/DDBJ databases">
        <title>WGS assembly of Ceratodon purpureus strain R40.</title>
        <authorList>
            <person name="Carey S.B."/>
            <person name="Jenkins J."/>
            <person name="Shu S."/>
            <person name="Lovell J.T."/>
            <person name="Sreedasyam A."/>
            <person name="Maumus F."/>
            <person name="Tiley G.P."/>
            <person name="Fernandez-Pozo N."/>
            <person name="Barry K."/>
            <person name="Chen C."/>
            <person name="Wang M."/>
            <person name="Lipzen A."/>
            <person name="Daum C."/>
            <person name="Saski C.A."/>
            <person name="Payton A.C."/>
            <person name="Mcbreen J.C."/>
            <person name="Conrad R.E."/>
            <person name="Kollar L.M."/>
            <person name="Olsson S."/>
            <person name="Huttunen S."/>
            <person name="Landis J.B."/>
            <person name="Wickett N.J."/>
            <person name="Johnson M.G."/>
            <person name="Rensing S.A."/>
            <person name="Grimwood J."/>
            <person name="Schmutz J."/>
            <person name="Mcdaniel S.F."/>
        </authorList>
    </citation>
    <scope>NUCLEOTIDE SEQUENCE</scope>
    <source>
        <strain evidence="2">R40</strain>
    </source>
</reference>
<name>A0A8T0I6V7_CERPU</name>